<dbReference type="CDD" id="cd01983">
    <property type="entry name" value="SIMIBI"/>
    <property type="match status" value="1"/>
</dbReference>
<name>A0AAW7Z921_9FIRM</name>
<dbReference type="EMBL" id="JARPTC010000001">
    <property type="protein sequence ID" value="MDO7785754.1"/>
    <property type="molecule type" value="Genomic_DNA"/>
</dbReference>
<evidence type="ECO:0000313" key="1">
    <source>
        <dbReference type="EMBL" id="MDO7785754.1"/>
    </source>
</evidence>
<accession>A0AAW7Z921</accession>
<sequence length="377" mass="42168">MAKGKLKKVFPGGNTSKGFFSYYNHIIEPNSTRIFVIKGGPGVGKSTFMRYIGEQMLELGYDVEYHCCSSDNGSLDGVCIPSIGVALLDGTAPHVVDPKNPGVVDEIIHLGDFWDEEKMRENKEGVLKANARVGRLFKIAYSQLAEAKVIKDELDSYYSEAMNMAGVYGVVHDIAEDILEDVMEDEQLQFEKEPKERHLFATAFTPKGQAHHLETLLDGTKKLYYISGDASAIGSEVVGTLAKAMHMHGLATEVYHCSFEPTAVDLVVIPDIKIAILKQIPGIEFSIQNIPGLKKVKLKDLNKYLDLDVLALYHEEIKGAKERLTSAIGRAMRYISAAKAEHDLMELYYIPAMNFEAINEKRREIFNRILKYAEEQK</sequence>
<dbReference type="SUPFAM" id="SSF52540">
    <property type="entry name" value="P-loop containing nucleoside triphosphate hydrolases"/>
    <property type="match status" value="1"/>
</dbReference>
<proteinExistence type="predicted"/>
<dbReference type="InterPro" id="IPR027417">
    <property type="entry name" value="P-loop_NTPase"/>
</dbReference>
<evidence type="ECO:0000313" key="2">
    <source>
        <dbReference type="Proteomes" id="UP001172911"/>
    </source>
</evidence>
<reference evidence="1" key="1">
    <citation type="journal article" date="2023" name="J. Hazard. Mater.">
        <title>Anaerobic biodegradation of pyrene and benzo[a]pyrene by a new sulfate-reducing Desulforamulus aquiferis strain DSA.</title>
        <authorList>
            <person name="Zhang Z."/>
            <person name="Sun J."/>
            <person name="Gong X."/>
            <person name="Wang C."/>
            <person name="Wang H."/>
        </authorList>
    </citation>
    <scope>NUCLEOTIDE SEQUENCE</scope>
    <source>
        <strain evidence="1">DSA</strain>
    </source>
</reference>
<reference evidence="1" key="2">
    <citation type="submission" date="2023-03" db="EMBL/GenBank/DDBJ databases">
        <authorList>
            <person name="Zhang Z."/>
        </authorList>
    </citation>
    <scope>NUCLEOTIDE SEQUENCE</scope>
    <source>
        <strain evidence="1">DSA</strain>
    </source>
</reference>
<keyword evidence="2" id="KW-1185">Reference proteome</keyword>
<dbReference type="Proteomes" id="UP001172911">
    <property type="component" value="Unassembled WGS sequence"/>
</dbReference>
<organism evidence="1 2">
    <name type="scientific">Desulforamulus aquiferis</name>
    <dbReference type="NCBI Taxonomy" id="1397668"/>
    <lineage>
        <taxon>Bacteria</taxon>
        <taxon>Bacillati</taxon>
        <taxon>Bacillota</taxon>
        <taxon>Clostridia</taxon>
        <taxon>Eubacteriales</taxon>
        <taxon>Peptococcaceae</taxon>
        <taxon>Desulforamulus</taxon>
    </lineage>
</organism>
<dbReference type="AlphaFoldDB" id="A0AAW7Z921"/>
<comment type="caution">
    <text evidence="1">The sequence shown here is derived from an EMBL/GenBank/DDBJ whole genome shotgun (WGS) entry which is preliminary data.</text>
</comment>
<gene>
    <name evidence="1" type="ORF">P6N53_00715</name>
</gene>
<dbReference type="RefSeq" id="WP_304540358.1">
    <property type="nucleotide sequence ID" value="NZ_JARPTC010000001.1"/>
</dbReference>
<protein>
    <submittedName>
        <fullName evidence="1">PRK06851 family protein</fullName>
    </submittedName>
</protein>